<dbReference type="InterPro" id="IPR009883">
    <property type="entry name" value="YgfX"/>
</dbReference>
<organism evidence="3 4">
    <name type="scientific">Massilia solisilvae</name>
    <dbReference type="NCBI Taxonomy" id="1811225"/>
    <lineage>
        <taxon>Bacteria</taxon>
        <taxon>Pseudomonadati</taxon>
        <taxon>Pseudomonadota</taxon>
        <taxon>Betaproteobacteria</taxon>
        <taxon>Burkholderiales</taxon>
        <taxon>Oxalobacteraceae</taxon>
        <taxon>Telluria group</taxon>
        <taxon>Massilia</taxon>
    </lineage>
</organism>
<keyword evidence="3" id="KW-0282">Flagellum</keyword>
<sequence length="176" mass="18139">MSIAASAIVVPSRRLRALVALYGLCNAAAALAVGGVLPERFALAPLSALFFLVAAACLLHTAARHGKTHRIDVSGLGQLRLTVQQDVDAQDAGSAPAASNVALVAGSTVWPQLMLLLLRADDGALTVLPVLRDSVAPQQFRALAVALRAAAGRHGQTPAPEAGAPYRPHAGEHKIL</sequence>
<keyword evidence="2" id="KW-0472">Membrane</keyword>
<evidence type="ECO:0000256" key="1">
    <source>
        <dbReference type="SAM" id="MobiDB-lite"/>
    </source>
</evidence>
<proteinExistence type="predicted"/>
<evidence type="ECO:0000313" key="4">
    <source>
        <dbReference type="Proteomes" id="UP001205861"/>
    </source>
</evidence>
<dbReference type="Proteomes" id="UP001205861">
    <property type="component" value="Unassembled WGS sequence"/>
</dbReference>
<keyword evidence="3" id="KW-0969">Cilium</keyword>
<reference evidence="3 4" key="1">
    <citation type="submission" date="2022-08" db="EMBL/GenBank/DDBJ databases">
        <title>Reclassification of Massilia species as members of the genera Telluria, Duganella, Pseudoduganella, Mokoshia gen. nov. and Zemynaea gen. nov. using orthogonal and non-orthogonal genome-based approaches.</title>
        <authorList>
            <person name="Bowman J.P."/>
        </authorList>
    </citation>
    <scope>NUCLEOTIDE SEQUENCE [LARGE SCALE GENOMIC DNA]</scope>
    <source>
        <strain evidence="3 4">JCM 31607</strain>
    </source>
</reference>
<gene>
    <name evidence="3" type="ORF">NX773_05475</name>
</gene>
<dbReference type="EMBL" id="JANUGV010000001">
    <property type="protein sequence ID" value="MCS0607612.1"/>
    <property type="molecule type" value="Genomic_DNA"/>
</dbReference>
<name>A0ABT2BGQ5_9BURK</name>
<evidence type="ECO:0000256" key="2">
    <source>
        <dbReference type="SAM" id="Phobius"/>
    </source>
</evidence>
<accession>A0ABT2BGQ5</accession>
<feature type="region of interest" description="Disordered" evidence="1">
    <location>
        <begin position="154"/>
        <end position="176"/>
    </location>
</feature>
<feature type="transmembrane region" description="Helical" evidence="2">
    <location>
        <begin position="42"/>
        <end position="62"/>
    </location>
</feature>
<keyword evidence="2" id="KW-0812">Transmembrane</keyword>
<comment type="caution">
    <text evidence="3">The sequence shown here is derived from an EMBL/GenBank/DDBJ whole genome shotgun (WGS) entry which is preliminary data.</text>
</comment>
<keyword evidence="4" id="KW-1185">Reference proteome</keyword>
<dbReference type="Pfam" id="PF07254">
    <property type="entry name" value="Cpta_toxin"/>
    <property type="match status" value="1"/>
</dbReference>
<evidence type="ECO:0000313" key="3">
    <source>
        <dbReference type="EMBL" id="MCS0607612.1"/>
    </source>
</evidence>
<protein>
    <submittedName>
        <fullName evidence="3">Flagellar hook-length control protein</fullName>
    </submittedName>
</protein>
<keyword evidence="2" id="KW-1133">Transmembrane helix</keyword>
<keyword evidence="3" id="KW-0966">Cell projection</keyword>
<dbReference type="RefSeq" id="WP_258855317.1">
    <property type="nucleotide sequence ID" value="NZ_JANUGV010000001.1"/>
</dbReference>